<dbReference type="InterPro" id="IPR005804">
    <property type="entry name" value="FA_desaturase_dom"/>
</dbReference>
<reference evidence="5" key="4">
    <citation type="journal article" date="2015" name="G3 (Bethesda)">
        <title>Genome sequences of three phytopathogenic species of the Magnaporthaceae family of fungi.</title>
        <authorList>
            <person name="Okagaki L.H."/>
            <person name="Nunes C.C."/>
            <person name="Sailsbery J."/>
            <person name="Clay B."/>
            <person name="Brown D."/>
            <person name="John T."/>
            <person name="Oh Y."/>
            <person name="Young N."/>
            <person name="Fitzgerald M."/>
            <person name="Haas B.J."/>
            <person name="Zeng Q."/>
            <person name="Young S."/>
            <person name="Adiconis X."/>
            <person name="Fan L."/>
            <person name="Levin J.Z."/>
            <person name="Mitchell T.K."/>
            <person name="Okubara P.A."/>
            <person name="Farman M.L."/>
            <person name="Kohn L.M."/>
            <person name="Birren B."/>
            <person name="Ma L.-J."/>
            <person name="Dean R.A."/>
        </authorList>
    </citation>
    <scope>NUCLEOTIDE SEQUENCE</scope>
    <source>
        <strain evidence="5">ATCC 64411 / 73-15</strain>
    </source>
</reference>
<feature type="transmembrane region" description="Helical" evidence="2">
    <location>
        <begin position="270"/>
        <end position="290"/>
    </location>
</feature>
<dbReference type="GO" id="GO:0016491">
    <property type="term" value="F:oxidoreductase activity"/>
    <property type="evidence" value="ECO:0007669"/>
    <property type="project" value="InterPro"/>
</dbReference>
<name>A0A0C4E8H5_MAGP6</name>
<dbReference type="EMBL" id="GL876973">
    <property type="protein sequence ID" value="KLU89913.1"/>
    <property type="molecule type" value="Genomic_DNA"/>
</dbReference>
<feature type="region of interest" description="Disordered" evidence="1">
    <location>
        <begin position="1"/>
        <end position="22"/>
    </location>
</feature>
<protein>
    <submittedName>
        <fullName evidence="4">Delta(12) fatty acid desaturase</fullName>
    </submittedName>
</protein>
<dbReference type="AlphaFoldDB" id="A0A0C4E8H5"/>
<dbReference type="OrthoDB" id="1461976at2759"/>
<organism evidence="5 6">
    <name type="scientific">Magnaporthiopsis poae (strain ATCC 64411 / 73-15)</name>
    <name type="common">Kentucky bluegrass fungus</name>
    <name type="synonym">Magnaporthe poae</name>
    <dbReference type="NCBI Taxonomy" id="644358"/>
    <lineage>
        <taxon>Eukaryota</taxon>
        <taxon>Fungi</taxon>
        <taxon>Dikarya</taxon>
        <taxon>Ascomycota</taxon>
        <taxon>Pezizomycotina</taxon>
        <taxon>Sordariomycetes</taxon>
        <taxon>Sordariomycetidae</taxon>
        <taxon>Magnaporthales</taxon>
        <taxon>Magnaporthaceae</taxon>
        <taxon>Magnaporthiopsis</taxon>
    </lineage>
</organism>
<feature type="domain" description="Fatty acid desaturase" evidence="3">
    <location>
        <begin position="82"/>
        <end position="361"/>
    </location>
</feature>
<dbReference type="GO" id="GO:0006629">
    <property type="term" value="P:lipid metabolic process"/>
    <property type="evidence" value="ECO:0007669"/>
    <property type="project" value="InterPro"/>
</dbReference>
<evidence type="ECO:0000259" key="3">
    <source>
        <dbReference type="Pfam" id="PF00487"/>
    </source>
</evidence>
<dbReference type="PANTHER" id="PTHR32100">
    <property type="entry name" value="OMEGA-6 FATTY ACID DESATURASE, CHLOROPLASTIC"/>
    <property type="match status" value="1"/>
</dbReference>
<reference evidence="5" key="5">
    <citation type="submission" date="2015-06" db="UniProtKB">
        <authorList>
            <consortium name="EnsemblFungi"/>
        </authorList>
    </citation>
    <scope>IDENTIFICATION</scope>
    <source>
        <strain evidence="5">ATCC 64411</strain>
    </source>
</reference>
<feature type="transmembrane region" description="Helical" evidence="2">
    <location>
        <begin position="79"/>
        <end position="100"/>
    </location>
</feature>
<proteinExistence type="predicted"/>
<dbReference type="EMBL" id="ADBL01002166">
    <property type="status" value="NOT_ANNOTATED_CDS"/>
    <property type="molecule type" value="Genomic_DNA"/>
</dbReference>
<dbReference type="CDD" id="cd03507">
    <property type="entry name" value="Delta12-FADS-like"/>
    <property type="match status" value="1"/>
</dbReference>
<feature type="transmembrane region" description="Helical" evidence="2">
    <location>
        <begin position="120"/>
        <end position="136"/>
    </location>
</feature>
<reference evidence="6" key="2">
    <citation type="submission" date="2010-05" db="EMBL/GenBank/DDBJ databases">
        <title>The genome sequence of Magnaporthe poae strain ATCC 64411.</title>
        <authorList>
            <person name="Ma L.-J."/>
            <person name="Dead R."/>
            <person name="Young S."/>
            <person name="Zeng Q."/>
            <person name="Koehrsen M."/>
            <person name="Alvarado L."/>
            <person name="Berlin A."/>
            <person name="Chapman S.B."/>
            <person name="Chen Z."/>
            <person name="Freedman E."/>
            <person name="Gellesch M."/>
            <person name="Goldberg J."/>
            <person name="Griggs A."/>
            <person name="Gujja S."/>
            <person name="Heilman E.R."/>
            <person name="Heiman D."/>
            <person name="Hepburn T."/>
            <person name="Howarth C."/>
            <person name="Jen D."/>
            <person name="Larson L."/>
            <person name="Mehta T."/>
            <person name="Neiman D."/>
            <person name="Pearson M."/>
            <person name="Roberts A."/>
            <person name="Saif S."/>
            <person name="Shea T."/>
            <person name="Shenoy N."/>
            <person name="Sisk P."/>
            <person name="Stolte C."/>
            <person name="Sykes S."/>
            <person name="Walk T."/>
            <person name="White J."/>
            <person name="Yandava C."/>
            <person name="Haas B."/>
            <person name="Nusbaum C."/>
            <person name="Birren B."/>
        </authorList>
    </citation>
    <scope>NUCLEOTIDE SEQUENCE [LARGE SCALE GENOMIC DNA]</scope>
    <source>
        <strain evidence="6">ATCC 64411 / 73-15</strain>
    </source>
</reference>
<feature type="compositionally biased region" description="Low complexity" evidence="1">
    <location>
        <begin position="8"/>
        <end position="18"/>
    </location>
</feature>
<dbReference type="Proteomes" id="UP000011715">
    <property type="component" value="Unassembled WGS sequence"/>
</dbReference>
<keyword evidence="2" id="KW-0812">Transmembrane</keyword>
<evidence type="ECO:0000313" key="5">
    <source>
        <dbReference type="EnsemblFungi" id="MAPG_08882T0"/>
    </source>
</evidence>
<keyword evidence="6" id="KW-1185">Reference proteome</keyword>
<dbReference type="STRING" id="644358.A0A0C4E8H5"/>
<dbReference type="EnsemblFungi" id="MAPG_08882T0">
    <property type="protein sequence ID" value="MAPG_08882T0"/>
    <property type="gene ID" value="MAPG_08882"/>
</dbReference>
<dbReference type="eggNOG" id="ENOG502QQNB">
    <property type="taxonomic scope" value="Eukaryota"/>
</dbReference>
<gene>
    <name evidence="4" type="ORF">MAPG_08882</name>
</gene>
<reference evidence="4" key="3">
    <citation type="submission" date="2011-03" db="EMBL/GenBank/DDBJ databases">
        <title>Annotation of Magnaporthe poae ATCC 64411.</title>
        <authorList>
            <person name="Ma L.-J."/>
            <person name="Dead R."/>
            <person name="Young S.K."/>
            <person name="Zeng Q."/>
            <person name="Gargeya S."/>
            <person name="Fitzgerald M."/>
            <person name="Haas B."/>
            <person name="Abouelleil A."/>
            <person name="Alvarado L."/>
            <person name="Arachchi H.M."/>
            <person name="Berlin A."/>
            <person name="Brown A."/>
            <person name="Chapman S.B."/>
            <person name="Chen Z."/>
            <person name="Dunbar C."/>
            <person name="Freedman E."/>
            <person name="Gearin G."/>
            <person name="Gellesch M."/>
            <person name="Goldberg J."/>
            <person name="Griggs A."/>
            <person name="Gujja S."/>
            <person name="Heiman D."/>
            <person name="Howarth C."/>
            <person name="Larson L."/>
            <person name="Lui A."/>
            <person name="MacDonald P.J.P."/>
            <person name="Mehta T."/>
            <person name="Montmayeur A."/>
            <person name="Murphy C."/>
            <person name="Neiman D."/>
            <person name="Pearson M."/>
            <person name="Priest M."/>
            <person name="Roberts A."/>
            <person name="Saif S."/>
            <person name="Shea T."/>
            <person name="Shenoy N."/>
            <person name="Sisk P."/>
            <person name="Stolte C."/>
            <person name="Sykes S."/>
            <person name="Yandava C."/>
            <person name="Wortman J."/>
            <person name="Nusbaum C."/>
            <person name="Birren B."/>
        </authorList>
    </citation>
    <scope>NUCLEOTIDE SEQUENCE</scope>
    <source>
        <strain evidence="4">ATCC 64411</strain>
    </source>
</reference>
<dbReference type="OMA" id="DTVFVPW"/>
<dbReference type="InterPro" id="IPR012171">
    <property type="entry name" value="Fatty_acid_desaturase"/>
</dbReference>
<evidence type="ECO:0000256" key="2">
    <source>
        <dbReference type="SAM" id="Phobius"/>
    </source>
</evidence>
<dbReference type="VEuPathDB" id="FungiDB:MAPG_08882"/>
<reference evidence="4" key="1">
    <citation type="submission" date="2010-05" db="EMBL/GenBank/DDBJ databases">
        <title>The Genome Sequence of Magnaporthe poae strain ATCC 64411.</title>
        <authorList>
            <consortium name="The Broad Institute Genome Sequencing Platform"/>
            <consortium name="Broad Institute Genome Sequencing Center for Infectious Disease"/>
            <person name="Ma L.-J."/>
            <person name="Dead R."/>
            <person name="Young S."/>
            <person name="Zeng Q."/>
            <person name="Koehrsen M."/>
            <person name="Alvarado L."/>
            <person name="Berlin A."/>
            <person name="Chapman S.B."/>
            <person name="Chen Z."/>
            <person name="Freedman E."/>
            <person name="Gellesch M."/>
            <person name="Goldberg J."/>
            <person name="Griggs A."/>
            <person name="Gujja S."/>
            <person name="Heilman E.R."/>
            <person name="Heiman D."/>
            <person name="Hepburn T."/>
            <person name="Howarth C."/>
            <person name="Jen D."/>
            <person name="Larson L."/>
            <person name="Mehta T."/>
            <person name="Neiman D."/>
            <person name="Pearson M."/>
            <person name="Roberts A."/>
            <person name="Saif S."/>
            <person name="Shea T."/>
            <person name="Shenoy N."/>
            <person name="Sisk P."/>
            <person name="Stolte C."/>
            <person name="Sykes S."/>
            <person name="Walk T."/>
            <person name="White J."/>
            <person name="Yandava C."/>
            <person name="Haas B."/>
            <person name="Nusbaum C."/>
            <person name="Birren B."/>
        </authorList>
    </citation>
    <scope>NUCLEOTIDE SEQUENCE</scope>
    <source>
        <strain evidence="4">ATCC 64411</strain>
    </source>
</reference>
<accession>A0A0C4E8H5</accession>
<keyword evidence="2" id="KW-1133">Transmembrane helix</keyword>
<evidence type="ECO:0000256" key="1">
    <source>
        <dbReference type="SAM" id="MobiDB-lite"/>
    </source>
</evidence>
<evidence type="ECO:0000313" key="4">
    <source>
        <dbReference type="EMBL" id="KLU89913.1"/>
    </source>
</evidence>
<evidence type="ECO:0000313" key="6">
    <source>
        <dbReference type="Proteomes" id="UP000011715"/>
    </source>
</evidence>
<keyword evidence="2" id="KW-0472">Membrane</keyword>
<feature type="transmembrane region" description="Helical" evidence="2">
    <location>
        <begin position="240"/>
        <end position="258"/>
    </location>
</feature>
<sequence>MSVTMTQRAAGGRTAAKTKTAKVEEQQFPDINTLRNAIPAHCFEPSVAISMGYLVRDLCLISALGWAALNYIPQLPEGYARWAAWAAYGFVQGLFGTGLWILAHEAGHGAFSKHDRFNNVVGWAAHSVLMVPYFSWKYSHHRHHRFTGHMEKDMAFVPAQAEDRHARASFFSSIGLDWELLEDAPIVNLVRLVSHQLFGWQVYLLFNVTAGKESRQWKGASLFRQSHFEPTSAVFRPSEAIFIAISDLGLALTASAIYYGATVYGWETMFLLYVVPYVWVHNWLIAITYLHHTHHDVHHYDADNWTFVKGAVATVDRDFGFIDRHLFHGIIGTHVAHHLFPRIPFYYAEEATEALKPVLGDLYHCDNRNFITTLWQTFTSCKYVVPDPKVPGALKWAVN</sequence>
<dbReference type="Pfam" id="PF00487">
    <property type="entry name" value="FA_desaturase"/>
    <property type="match status" value="1"/>
</dbReference>